<evidence type="ECO:0000259" key="5">
    <source>
        <dbReference type="Pfam" id="PF00669"/>
    </source>
</evidence>
<dbReference type="GO" id="GO:0005576">
    <property type="term" value="C:extracellular region"/>
    <property type="evidence" value="ECO:0007669"/>
    <property type="project" value="UniProtKB-SubCell"/>
</dbReference>
<evidence type="ECO:0000256" key="4">
    <source>
        <dbReference type="RuleBase" id="RU362073"/>
    </source>
</evidence>
<gene>
    <name evidence="7" type="ORF">CSX02_01665</name>
</gene>
<comment type="similarity">
    <text evidence="1 4">Belongs to the bacterial flagellin family.</text>
</comment>
<dbReference type="SUPFAM" id="SSF64518">
    <property type="entry name" value="Phase 1 flagellin"/>
    <property type="match status" value="1"/>
</dbReference>
<dbReference type="EMBL" id="PDYG01000004">
    <property type="protein sequence ID" value="PHU38680.1"/>
    <property type="molecule type" value="Genomic_DNA"/>
</dbReference>
<comment type="caution">
    <text evidence="7">The sequence shown here is derived from an EMBL/GenBank/DDBJ whole genome shotgun (WGS) entry which is preliminary data.</text>
</comment>
<dbReference type="InterPro" id="IPR046358">
    <property type="entry name" value="Flagellin_C"/>
</dbReference>
<proteinExistence type="inferred from homology"/>
<keyword evidence="3 4" id="KW-0975">Bacterial flagellum</keyword>
<keyword evidence="8" id="KW-1185">Reference proteome</keyword>
<organism evidence="7 8">
    <name type="scientific">Agathobacter ruminis</name>
    <dbReference type="NCBI Taxonomy" id="1712665"/>
    <lineage>
        <taxon>Bacteria</taxon>
        <taxon>Bacillati</taxon>
        <taxon>Bacillota</taxon>
        <taxon>Clostridia</taxon>
        <taxon>Lachnospirales</taxon>
        <taxon>Lachnospiraceae</taxon>
        <taxon>Agathobacter</taxon>
    </lineage>
</organism>
<keyword evidence="7" id="KW-0966">Cell projection</keyword>
<feature type="domain" description="Flagellin N-terminal" evidence="5">
    <location>
        <begin position="3"/>
        <end position="140"/>
    </location>
</feature>
<evidence type="ECO:0000313" key="8">
    <source>
        <dbReference type="Proteomes" id="UP000224563"/>
    </source>
</evidence>
<dbReference type="PRINTS" id="PR00207">
    <property type="entry name" value="FLAGELLIN"/>
</dbReference>
<feature type="domain" description="Flagellin C-terminal" evidence="6">
    <location>
        <begin position="397"/>
        <end position="480"/>
    </location>
</feature>
<evidence type="ECO:0000256" key="3">
    <source>
        <dbReference type="ARBA" id="ARBA00023143"/>
    </source>
</evidence>
<dbReference type="InterPro" id="IPR042187">
    <property type="entry name" value="Flagellin_C_sub2"/>
</dbReference>
<keyword evidence="4" id="KW-0964">Secreted</keyword>
<evidence type="ECO:0000259" key="6">
    <source>
        <dbReference type="Pfam" id="PF00700"/>
    </source>
</evidence>
<comment type="function">
    <text evidence="4">Flagellin is the subunit protein which polymerizes to form the filaments of bacterial flagella.</text>
</comment>
<dbReference type="PANTHER" id="PTHR42792:SF2">
    <property type="entry name" value="FLAGELLIN"/>
    <property type="match status" value="1"/>
</dbReference>
<dbReference type="Gene3D" id="1.20.1330.10">
    <property type="entry name" value="f41 fragment of flagellin, N-terminal domain"/>
    <property type="match status" value="2"/>
</dbReference>
<dbReference type="AlphaFoldDB" id="A0A2G3E666"/>
<comment type="subcellular location">
    <subcellularLocation>
        <location evidence="4">Secreted</location>
    </subcellularLocation>
    <subcellularLocation>
        <location evidence="4">Bacterial flagellum</location>
    </subcellularLocation>
</comment>
<dbReference type="InterPro" id="IPR001029">
    <property type="entry name" value="Flagellin_N"/>
</dbReference>
<dbReference type="GO" id="GO:0009288">
    <property type="term" value="C:bacterial-type flagellum"/>
    <property type="evidence" value="ECO:0007669"/>
    <property type="project" value="UniProtKB-SubCell"/>
</dbReference>
<evidence type="ECO:0000256" key="2">
    <source>
        <dbReference type="ARBA" id="ARBA00020110"/>
    </source>
</evidence>
<sequence length="481" mass="52565">MKINRNMSAVITNKQLLRTENRLTASMERLSSGLKINSPGDNPSGMAISNKMKAQIRGLDQSKSNTTDAISVMQIADGALNEATSILQRMRELSVQAANGTNSLSERESIQEEIDELVKEIDRISSDTEYNTKVLLDGSSDTRVYATPKSAERIRISDHVPMGNYDVVVQEMGDYAHATMPDLNGLDVEGVITINGVEVGIQKNKVDNQYQKEMRDAIEAAGGSVTDMNGNEMEFRSRATGSSQEFKIVFPANIAEAAGVDTDPDWEYDPETNTYSTLQIGKDAVVEAGNGLSDTATVTASGNRVFVTDQGGFSIDFMLNDKAHYNGELYEDENGFTQTSDGVLSLEVSDVGRMVIQTGANQYQHIEVRIPEVSSKSMYLDTIDMTVYHGPEDAMVTLDDAIAYMNSVRAGIGAYQNRLEYTEGSLAATNENMTSAYSTLLDTDMAQEMTEYTQQNVLEQAAISVLSQANEIPQKVLSLLS</sequence>
<protein>
    <recommendedName>
        <fullName evidence="2 4">Flagellin</fullName>
    </recommendedName>
</protein>
<reference evidence="7 8" key="2">
    <citation type="submission" date="2017-10" db="EMBL/GenBank/DDBJ databases">
        <authorList>
            <person name="Banno H."/>
            <person name="Chua N.-H."/>
        </authorList>
    </citation>
    <scope>NUCLEOTIDE SEQUENCE [LARGE SCALE GENOMIC DNA]</scope>
    <source>
        <strain evidence="7 8">JK623</strain>
    </source>
</reference>
<dbReference type="Proteomes" id="UP000224563">
    <property type="component" value="Unassembled WGS sequence"/>
</dbReference>
<name>A0A2G3E666_9FIRM</name>
<reference evidence="7 8" key="1">
    <citation type="submission" date="2017-10" db="EMBL/GenBank/DDBJ databases">
        <title>Resolving the taxonomy of Roseburia spp., Eubacterium rectale and Agathobacter spp. through phylogenomic analysis.</title>
        <authorList>
            <person name="Sheridan P.O."/>
            <person name="Walker A.W."/>
            <person name="Duncan S.H."/>
            <person name="Scott K.P."/>
            <person name="Toole P.W.O."/>
            <person name="Luis P."/>
            <person name="Flint H.J."/>
        </authorList>
    </citation>
    <scope>NUCLEOTIDE SEQUENCE [LARGE SCALE GENOMIC DNA]</scope>
    <source>
        <strain evidence="7 8">JK623</strain>
    </source>
</reference>
<dbReference type="PANTHER" id="PTHR42792">
    <property type="entry name" value="FLAGELLIN"/>
    <property type="match status" value="1"/>
</dbReference>
<dbReference type="Pfam" id="PF00669">
    <property type="entry name" value="Flagellin_N"/>
    <property type="match status" value="1"/>
</dbReference>
<accession>A0A2G3E666</accession>
<evidence type="ECO:0000313" key="7">
    <source>
        <dbReference type="EMBL" id="PHU38680.1"/>
    </source>
</evidence>
<dbReference type="GO" id="GO:0005198">
    <property type="term" value="F:structural molecule activity"/>
    <property type="evidence" value="ECO:0007669"/>
    <property type="project" value="UniProtKB-UniRule"/>
</dbReference>
<dbReference type="Gene3D" id="6.10.10.10">
    <property type="entry name" value="Flagellar export chaperone, C-terminal domain"/>
    <property type="match status" value="1"/>
</dbReference>
<keyword evidence="7" id="KW-0969">Cilium</keyword>
<evidence type="ECO:0000256" key="1">
    <source>
        <dbReference type="ARBA" id="ARBA00005709"/>
    </source>
</evidence>
<dbReference type="Pfam" id="PF00700">
    <property type="entry name" value="Flagellin_C"/>
    <property type="match status" value="1"/>
</dbReference>
<dbReference type="InterPro" id="IPR001492">
    <property type="entry name" value="Flagellin"/>
</dbReference>
<dbReference type="RefSeq" id="WP_031542518.1">
    <property type="nucleotide sequence ID" value="NZ_JANSWH010000068.1"/>
</dbReference>
<keyword evidence="7" id="KW-0282">Flagellum</keyword>